<protein>
    <recommendedName>
        <fullName evidence="4">Variable surface protein Vir35</fullName>
    </recommendedName>
</protein>
<gene>
    <name evidence="2" type="ORF">PVBG_05827</name>
</gene>
<feature type="transmembrane region" description="Helical" evidence="1">
    <location>
        <begin position="53"/>
        <end position="74"/>
    </location>
</feature>
<keyword evidence="1" id="KW-0812">Transmembrane</keyword>
<evidence type="ECO:0000256" key="1">
    <source>
        <dbReference type="SAM" id="Phobius"/>
    </source>
</evidence>
<sequence length="173" mass="20448">MKGYKRRYKKKKGIFKLDCYCEKKVFDKFSHMYKIAKNMNDEKRFSKYFFKKYGIALIIFSLLPLLGLLLPLLFHAEEKGKAIINLCFSNCKKHAAASGQDDHKNKFIQAPFEDDKWPIIEYANIIFLYVSLITFLLVIFYALIKLVKYERLKAGKGKMSVKEYYSFCKNLLM</sequence>
<dbReference type="InterPro" id="IPR022139">
    <property type="entry name" value="Fam-L/Fam-M-like_plasmodium"/>
</dbReference>
<keyword evidence="1" id="KW-1133">Transmembrane helix</keyword>
<evidence type="ECO:0008006" key="4">
    <source>
        <dbReference type="Google" id="ProtNLM"/>
    </source>
</evidence>
<evidence type="ECO:0000313" key="3">
    <source>
        <dbReference type="Proteomes" id="UP000053327"/>
    </source>
</evidence>
<evidence type="ECO:0000313" key="2">
    <source>
        <dbReference type="EMBL" id="KMZ88898.1"/>
    </source>
</evidence>
<dbReference type="AlphaFoldDB" id="A0A0J9VNY4"/>
<feature type="transmembrane region" description="Helical" evidence="1">
    <location>
        <begin position="122"/>
        <end position="144"/>
    </location>
</feature>
<proteinExistence type="predicted"/>
<dbReference type="Proteomes" id="UP000053327">
    <property type="component" value="Unassembled WGS sequence"/>
</dbReference>
<dbReference type="Pfam" id="PF12420">
    <property type="entry name" value="DUF3671"/>
    <property type="match status" value="1"/>
</dbReference>
<reference evidence="2 3" key="1">
    <citation type="submission" date="2011-08" db="EMBL/GenBank/DDBJ databases">
        <title>The Genome Sequence of Plasmodium vivax Brazil I.</title>
        <authorList>
            <consortium name="The Broad Institute Genome Sequencing Platform"/>
            <consortium name="The Broad Institute Genome Sequencing Center for Infectious Disease"/>
            <person name="Neafsey D."/>
            <person name="Carlton J."/>
            <person name="Barnwell J."/>
            <person name="Collins W."/>
            <person name="Escalante A."/>
            <person name="Mullikin J."/>
            <person name="Saul A."/>
            <person name="Guigo R."/>
            <person name="Camara F."/>
            <person name="Young S.K."/>
            <person name="Zeng Q."/>
            <person name="Gargeya S."/>
            <person name="Fitzgerald M."/>
            <person name="Haas B."/>
            <person name="Abouelleil A."/>
            <person name="Alvarado L."/>
            <person name="Arachchi H.M."/>
            <person name="Berlin A."/>
            <person name="Brown A."/>
            <person name="Chapman S.B."/>
            <person name="Chen Z."/>
            <person name="Dunbar C."/>
            <person name="Freedman E."/>
            <person name="Gearin G."/>
            <person name="Gellesch M."/>
            <person name="Goldberg J."/>
            <person name="Griggs A."/>
            <person name="Gujja S."/>
            <person name="Heiman D."/>
            <person name="Howarth C."/>
            <person name="Larson L."/>
            <person name="Lui A."/>
            <person name="MacDonald P.J.P."/>
            <person name="Montmayeur A."/>
            <person name="Murphy C."/>
            <person name="Neiman D."/>
            <person name="Pearson M."/>
            <person name="Priest M."/>
            <person name="Roberts A."/>
            <person name="Saif S."/>
            <person name="Shea T."/>
            <person name="Shenoy N."/>
            <person name="Sisk P."/>
            <person name="Stolte C."/>
            <person name="Sykes S."/>
            <person name="Wortman J."/>
            <person name="Nusbaum C."/>
            <person name="Birren B."/>
        </authorList>
    </citation>
    <scope>NUCLEOTIDE SEQUENCE [LARGE SCALE GENOMIC DNA]</scope>
    <source>
        <strain evidence="2 3">Brazil I</strain>
    </source>
</reference>
<keyword evidence="1" id="KW-0472">Membrane</keyword>
<accession>A0A0J9VNY4</accession>
<name>A0A0J9VNY4_PLAV1</name>
<organism evidence="2 3">
    <name type="scientific">Plasmodium vivax (strain Brazil I)</name>
    <dbReference type="NCBI Taxonomy" id="1033975"/>
    <lineage>
        <taxon>Eukaryota</taxon>
        <taxon>Sar</taxon>
        <taxon>Alveolata</taxon>
        <taxon>Apicomplexa</taxon>
        <taxon>Aconoidasida</taxon>
        <taxon>Haemosporida</taxon>
        <taxon>Plasmodiidae</taxon>
        <taxon>Plasmodium</taxon>
        <taxon>Plasmodium (Plasmodium)</taxon>
    </lineage>
</organism>
<dbReference type="EMBL" id="KQ234743">
    <property type="protein sequence ID" value="KMZ88898.1"/>
    <property type="molecule type" value="Genomic_DNA"/>
</dbReference>